<gene>
    <name evidence="2" type="ORF">ENL71_05575</name>
</gene>
<dbReference type="InterPro" id="IPR027417">
    <property type="entry name" value="P-loop_NTPase"/>
</dbReference>
<dbReference type="InterPro" id="IPR002611">
    <property type="entry name" value="IstB_ATP-bd"/>
</dbReference>
<evidence type="ECO:0000313" key="2">
    <source>
        <dbReference type="EMBL" id="HHS01980.1"/>
    </source>
</evidence>
<dbReference type="PANTHER" id="PTHR30050">
    <property type="entry name" value="CHROMOSOMAL REPLICATION INITIATOR PROTEIN DNAA"/>
    <property type="match status" value="1"/>
</dbReference>
<dbReference type="Pfam" id="PF01695">
    <property type="entry name" value="IstB_IS21"/>
    <property type="match status" value="1"/>
</dbReference>
<reference evidence="2" key="1">
    <citation type="journal article" date="2020" name="mSystems">
        <title>Genome- and Community-Level Interaction Insights into Carbon Utilization and Element Cycling Functions of Hydrothermarchaeota in Hydrothermal Sediment.</title>
        <authorList>
            <person name="Zhou Z."/>
            <person name="Liu Y."/>
            <person name="Xu W."/>
            <person name="Pan J."/>
            <person name="Luo Z.H."/>
            <person name="Li M."/>
        </authorList>
    </citation>
    <scope>NUCLEOTIDE SEQUENCE [LARGE SCALE GENOMIC DNA]</scope>
    <source>
        <strain evidence="2">SpSt-102</strain>
    </source>
</reference>
<dbReference type="AlphaFoldDB" id="A0A7C5Z8Q3"/>
<feature type="domain" description="AAA+ ATPase" evidence="1">
    <location>
        <begin position="129"/>
        <end position="262"/>
    </location>
</feature>
<dbReference type="InterPro" id="IPR003593">
    <property type="entry name" value="AAA+_ATPase"/>
</dbReference>
<dbReference type="EMBL" id="DRUZ01000070">
    <property type="protein sequence ID" value="HHS01980.1"/>
    <property type="molecule type" value="Genomic_DNA"/>
</dbReference>
<dbReference type="GO" id="GO:0005524">
    <property type="term" value="F:ATP binding"/>
    <property type="evidence" value="ECO:0007669"/>
    <property type="project" value="InterPro"/>
</dbReference>
<dbReference type="NCBIfam" id="NF005992">
    <property type="entry name" value="PRK08116.1"/>
    <property type="match status" value="1"/>
</dbReference>
<dbReference type="SUPFAM" id="SSF52540">
    <property type="entry name" value="P-loop containing nucleoside triphosphate hydrolases"/>
    <property type="match status" value="1"/>
</dbReference>
<dbReference type="GO" id="GO:0006260">
    <property type="term" value="P:DNA replication"/>
    <property type="evidence" value="ECO:0007669"/>
    <property type="project" value="TreeGrafter"/>
</dbReference>
<sequence length="283" mass="32251">MTNMHSSMNGDNLFGLVRDENIPPVKCEYCGKLLYYVHPVVAGRQSSIGFYEMCDCEGLKRAKAEEEQRYVQEFQQRIKLEQVERLFRQSNLGRRFKDRTFENFKPEFNLDAYRVALDYAQNFEEYSQQGLGLIFTGSFGVGKTHLAAAIANYLIANKSIPVVFGSVSTLLGELKKAYDSESISAERIEKKLCSVELLIIDDLGKEKPTEWVVEKLYLIINSRYEDYKPVVITTNLTLDEIEQRLNIAGSLAGSAIVSRLVEMCKIVPMHGQDFRLSLRKNAC</sequence>
<dbReference type="SMART" id="SM00382">
    <property type="entry name" value="AAA"/>
    <property type="match status" value="1"/>
</dbReference>
<organism evidence="2">
    <name type="scientific">Caldicellulosiruptor owensensis</name>
    <dbReference type="NCBI Taxonomy" id="55205"/>
    <lineage>
        <taxon>Bacteria</taxon>
        <taxon>Bacillati</taxon>
        <taxon>Bacillota</taxon>
        <taxon>Bacillota incertae sedis</taxon>
        <taxon>Caldicellulosiruptorales</taxon>
        <taxon>Caldicellulosiruptoraceae</taxon>
        <taxon>Caldicellulosiruptor</taxon>
    </lineage>
</organism>
<name>A0A7C5Z8Q3_9FIRM</name>
<dbReference type="Gene3D" id="3.40.50.300">
    <property type="entry name" value="P-loop containing nucleotide triphosphate hydrolases"/>
    <property type="match status" value="1"/>
</dbReference>
<protein>
    <submittedName>
        <fullName evidence="2">AAA family ATPase</fullName>
    </submittedName>
</protein>
<dbReference type="CDD" id="cd00009">
    <property type="entry name" value="AAA"/>
    <property type="match status" value="1"/>
</dbReference>
<dbReference type="PANTHER" id="PTHR30050:SF4">
    <property type="entry name" value="ATP-BINDING PROTEIN RV3427C IN INSERTION SEQUENCE-RELATED"/>
    <property type="match status" value="1"/>
</dbReference>
<comment type="caution">
    <text evidence="2">The sequence shown here is derived from an EMBL/GenBank/DDBJ whole genome shotgun (WGS) entry which is preliminary data.</text>
</comment>
<accession>A0A7C5Z8Q3</accession>
<proteinExistence type="predicted"/>
<evidence type="ECO:0000259" key="1">
    <source>
        <dbReference type="SMART" id="SM00382"/>
    </source>
</evidence>